<evidence type="ECO:0000313" key="1">
    <source>
        <dbReference type="EMBL" id="KAG8010237.1"/>
    </source>
</evidence>
<protein>
    <submittedName>
        <fullName evidence="1">Uncharacterized protein</fullName>
    </submittedName>
</protein>
<reference evidence="1" key="1">
    <citation type="submission" date="2020-04" db="EMBL/GenBank/DDBJ databases">
        <title>A chromosome-scale assembly and high-density genetic map of the yellow drum (Nibea albiflora) genome.</title>
        <authorList>
            <person name="Xu D."/>
            <person name="Zhang W."/>
            <person name="Chen R."/>
            <person name="Tan P."/>
            <person name="Wang L."/>
            <person name="Song H."/>
            <person name="Tian L."/>
            <person name="Zhu Q."/>
            <person name="Wang B."/>
        </authorList>
    </citation>
    <scope>NUCLEOTIDE SEQUENCE</scope>
    <source>
        <strain evidence="1">ZJHYS-2018</strain>
    </source>
</reference>
<name>A0ACB7F6U0_NIBAL</name>
<evidence type="ECO:0000313" key="2">
    <source>
        <dbReference type="Proteomes" id="UP000805704"/>
    </source>
</evidence>
<proteinExistence type="predicted"/>
<comment type="caution">
    <text evidence="1">The sequence shown here is derived from an EMBL/GenBank/DDBJ whole genome shotgun (WGS) entry which is preliminary data.</text>
</comment>
<accession>A0ACB7F6U0</accession>
<sequence length="94" mass="10243">KFSLTSFFLIYLSDSGSREGDDREKERAAWCDGPACSGDTVIMTGSRETTVKEADGGARDKSCNGNACHIDEAMPREVSWEWGQLHILSPSISA</sequence>
<gene>
    <name evidence="1" type="ORF">GBF38_014472</name>
</gene>
<dbReference type="Proteomes" id="UP000805704">
    <property type="component" value="Chromosome 16"/>
</dbReference>
<keyword evidence="2" id="KW-1185">Reference proteome</keyword>
<feature type="non-terminal residue" evidence="1">
    <location>
        <position position="1"/>
    </location>
</feature>
<dbReference type="EMBL" id="CM024804">
    <property type="protein sequence ID" value="KAG8010237.1"/>
    <property type="molecule type" value="Genomic_DNA"/>
</dbReference>
<organism evidence="1 2">
    <name type="scientific">Nibea albiflora</name>
    <name type="common">Yellow drum</name>
    <name type="synonym">Corvina albiflora</name>
    <dbReference type="NCBI Taxonomy" id="240163"/>
    <lineage>
        <taxon>Eukaryota</taxon>
        <taxon>Metazoa</taxon>
        <taxon>Chordata</taxon>
        <taxon>Craniata</taxon>
        <taxon>Vertebrata</taxon>
        <taxon>Euteleostomi</taxon>
        <taxon>Actinopterygii</taxon>
        <taxon>Neopterygii</taxon>
        <taxon>Teleostei</taxon>
        <taxon>Neoteleostei</taxon>
        <taxon>Acanthomorphata</taxon>
        <taxon>Eupercaria</taxon>
        <taxon>Sciaenidae</taxon>
        <taxon>Nibea</taxon>
    </lineage>
</organism>